<evidence type="ECO:0000256" key="2">
    <source>
        <dbReference type="ARBA" id="ARBA00008335"/>
    </source>
</evidence>
<dbReference type="Pfam" id="PF07690">
    <property type="entry name" value="MFS_1"/>
    <property type="match status" value="1"/>
</dbReference>
<comment type="catalytic activity">
    <reaction evidence="11">
        <text>L-alpha-aminoacyl-L-histidine(out) = L-alpha-aminoacyl-L-histidine(in)</text>
        <dbReference type="Rhea" id="RHEA:79375"/>
        <dbReference type="ChEBI" id="CHEBI:229967"/>
    </reaction>
</comment>
<evidence type="ECO:0000256" key="6">
    <source>
        <dbReference type="ARBA" id="ARBA00023136"/>
    </source>
</evidence>
<organism evidence="27 28">
    <name type="scientific">Stylonychia lemnae</name>
    <name type="common">Ciliate</name>
    <dbReference type="NCBI Taxonomy" id="5949"/>
    <lineage>
        <taxon>Eukaryota</taxon>
        <taxon>Sar</taxon>
        <taxon>Alveolata</taxon>
        <taxon>Ciliophora</taxon>
        <taxon>Intramacronucleata</taxon>
        <taxon>Spirotrichea</taxon>
        <taxon>Stichotrichia</taxon>
        <taxon>Sporadotrichida</taxon>
        <taxon>Oxytrichidae</taxon>
        <taxon>Stylonychinae</taxon>
        <taxon>Stylonychia</taxon>
    </lineage>
</organism>
<evidence type="ECO:0000256" key="16">
    <source>
        <dbReference type="ARBA" id="ARBA00044900"/>
    </source>
</evidence>
<dbReference type="SUPFAM" id="SSF103473">
    <property type="entry name" value="MFS general substrate transporter"/>
    <property type="match status" value="1"/>
</dbReference>
<evidence type="ECO:0000256" key="12">
    <source>
        <dbReference type="ARBA" id="ARBA00044891"/>
    </source>
</evidence>
<evidence type="ECO:0000256" key="4">
    <source>
        <dbReference type="ARBA" id="ARBA00022692"/>
    </source>
</evidence>
<name>A0A077ZUJ8_STYLE</name>
<evidence type="ECO:0000256" key="9">
    <source>
        <dbReference type="ARBA" id="ARBA00044878"/>
    </source>
</evidence>
<keyword evidence="5 26" id="KW-1133">Transmembrane helix</keyword>
<evidence type="ECO:0000256" key="24">
    <source>
        <dbReference type="ARBA" id="ARBA00046376"/>
    </source>
</evidence>
<evidence type="ECO:0000256" key="1">
    <source>
        <dbReference type="ARBA" id="ARBA00004155"/>
    </source>
</evidence>
<dbReference type="InParanoid" id="A0A077ZUJ8"/>
<reference evidence="27 28" key="1">
    <citation type="submission" date="2014-06" db="EMBL/GenBank/DDBJ databases">
        <authorList>
            <person name="Swart Estienne"/>
        </authorList>
    </citation>
    <scope>NUCLEOTIDE SEQUENCE [LARGE SCALE GENOMIC DNA]</scope>
    <source>
        <strain evidence="27 28">130c</strain>
    </source>
</reference>
<dbReference type="GO" id="GO:0005765">
    <property type="term" value="C:lysosomal membrane"/>
    <property type="evidence" value="ECO:0007669"/>
    <property type="project" value="UniProtKB-SubCell"/>
</dbReference>
<evidence type="ECO:0000256" key="8">
    <source>
        <dbReference type="ARBA" id="ARBA00044876"/>
    </source>
</evidence>
<evidence type="ECO:0000256" key="26">
    <source>
        <dbReference type="SAM" id="Phobius"/>
    </source>
</evidence>
<dbReference type="OMA" id="GIMIDKM"/>
<protein>
    <recommendedName>
        <fullName evidence="21">Lysosomal dipeptide transporter MFSD1</fullName>
    </recommendedName>
    <alternativeName>
        <fullName evidence="22">Major facilitator superfamily domain-containing protein 1</fullName>
    </alternativeName>
</protein>
<feature type="transmembrane region" description="Helical" evidence="26">
    <location>
        <begin position="21"/>
        <end position="38"/>
    </location>
</feature>
<evidence type="ECO:0000256" key="21">
    <source>
        <dbReference type="ARBA" id="ARBA00044985"/>
    </source>
</evidence>
<feature type="transmembrane region" description="Helical" evidence="26">
    <location>
        <begin position="281"/>
        <end position="298"/>
    </location>
</feature>
<keyword evidence="7" id="KW-0458">Lysosome</keyword>
<keyword evidence="25" id="KW-0175">Coiled coil</keyword>
<evidence type="ECO:0000313" key="27">
    <source>
        <dbReference type="EMBL" id="CDW72975.1"/>
    </source>
</evidence>
<evidence type="ECO:0000256" key="23">
    <source>
        <dbReference type="ARBA" id="ARBA00045709"/>
    </source>
</evidence>
<comment type="catalytic activity">
    <reaction evidence="9">
        <text>L-histidyl-glycine(out) = L-histidyl-glycine(in)</text>
        <dbReference type="Rhea" id="RHEA:79395"/>
        <dbReference type="ChEBI" id="CHEBI:229957"/>
    </reaction>
</comment>
<comment type="catalytic activity">
    <reaction evidence="10">
        <text>L-alpha-aminoacyl-L-arginine(out) = L-alpha-aminoacyl-L-arginine(in)</text>
        <dbReference type="Rhea" id="RHEA:79367"/>
        <dbReference type="ChEBI" id="CHEBI:229968"/>
    </reaction>
</comment>
<evidence type="ECO:0000256" key="20">
    <source>
        <dbReference type="ARBA" id="ARBA00044924"/>
    </source>
</evidence>
<comment type="catalytic activity">
    <reaction evidence="13">
        <text>L-alpha-aminoacyl-L-lysine(out) = L-alpha-aminoacyl-L-lysine(in)</text>
        <dbReference type="Rhea" id="RHEA:79383"/>
        <dbReference type="ChEBI" id="CHEBI:229966"/>
    </reaction>
</comment>
<comment type="catalytic activity">
    <reaction evidence="19">
        <text>L-alanyl-L-lysine(out) = L-alanyl-L-lysine(in)</text>
        <dbReference type="Rhea" id="RHEA:79415"/>
        <dbReference type="ChEBI" id="CHEBI:192470"/>
    </reaction>
</comment>
<dbReference type="EMBL" id="CCKQ01001874">
    <property type="protein sequence ID" value="CDW72975.1"/>
    <property type="molecule type" value="Genomic_DNA"/>
</dbReference>
<dbReference type="OrthoDB" id="424834at2759"/>
<dbReference type="GO" id="GO:0022857">
    <property type="term" value="F:transmembrane transporter activity"/>
    <property type="evidence" value="ECO:0007669"/>
    <property type="project" value="InterPro"/>
</dbReference>
<dbReference type="InterPro" id="IPR011701">
    <property type="entry name" value="MFS"/>
</dbReference>
<dbReference type="PANTHER" id="PTHR23512:SF3">
    <property type="entry name" value="MAJOR FACILITATOR SUPERFAMILY DOMAIN-CONTAINING PROTEIN 1"/>
    <property type="match status" value="1"/>
</dbReference>
<evidence type="ECO:0000256" key="15">
    <source>
        <dbReference type="ARBA" id="ARBA00044899"/>
    </source>
</evidence>
<evidence type="ECO:0000256" key="7">
    <source>
        <dbReference type="ARBA" id="ARBA00023228"/>
    </source>
</evidence>
<evidence type="ECO:0000256" key="18">
    <source>
        <dbReference type="ARBA" id="ARBA00044912"/>
    </source>
</evidence>
<feature type="transmembrane region" description="Helical" evidence="26">
    <location>
        <begin position="241"/>
        <end position="260"/>
    </location>
</feature>
<gene>
    <name evidence="27" type="primary">Contig7740.g8248</name>
    <name evidence="27" type="ORF">STYLEM_1943</name>
</gene>
<dbReference type="PANTHER" id="PTHR23512">
    <property type="entry name" value="MAJOR FACILITATOR SUPERFAMILY DOMAIN-CONTAINING PROTEIN 1"/>
    <property type="match status" value="1"/>
</dbReference>
<comment type="catalytic activity">
    <reaction evidence="16">
        <text>L-lysyl-L-lysine(out) = L-lysyl-L-lysine(in)</text>
        <dbReference type="Rhea" id="RHEA:79403"/>
        <dbReference type="ChEBI" id="CHEBI:229956"/>
    </reaction>
</comment>
<evidence type="ECO:0000256" key="5">
    <source>
        <dbReference type="ARBA" id="ARBA00022989"/>
    </source>
</evidence>
<comment type="catalytic activity">
    <reaction evidence="17">
        <text>L-arginyl-glycine(out) = L-arginyl-glycine(in)</text>
        <dbReference type="Rhea" id="RHEA:79391"/>
        <dbReference type="ChEBI" id="CHEBI:229955"/>
    </reaction>
</comment>
<evidence type="ECO:0000256" key="10">
    <source>
        <dbReference type="ARBA" id="ARBA00044881"/>
    </source>
</evidence>
<evidence type="ECO:0000256" key="25">
    <source>
        <dbReference type="SAM" id="Coils"/>
    </source>
</evidence>
<comment type="function">
    <text evidence="23">Lysosomal dipeptide uniporter that selectively exports lysine, arginine or histidine-containing dipeptides with a net positive charge from the lysosome lumen into the cytosol. Could play a role in a specific type of protein O-glycosylation indirectly regulating macrophages migration and tissue invasion. Also essential for liver homeostasis.</text>
</comment>
<comment type="similarity">
    <text evidence="2">Belongs to the major facilitator superfamily.</text>
</comment>
<keyword evidence="28" id="KW-1185">Reference proteome</keyword>
<feature type="coiled-coil region" evidence="25">
    <location>
        <begin position="202"/>
        <end position="229"/>
    </location>
</feature>
<proteinExistence type="inferred from homology"/>
<evidence type="ECO:0000256" key="19">
    <source>
        <dbReference type="ARBA" id="ARBA00044919"/>
    </source>
</evidence>
<keyword evidence="3" id="KW-0813">Transport</keyword>
<comment type="subunit">
    <text evidence="24">Homodimer. Interacts with lysosomal protein GLMP (via lumenal domain); the interaction starts while both proteins are still in the endoplasmic reticulum and is required for stabilization of MFSD1 in lysosomes but has no direct effect on its targeting to lysosomes or transporter activity.</text>
</comment>
<comment type="catalytic activity">
    <reaction evidence="15">
        <text>L-arginyl-L-alpha-amino acid(out) = L-arginyl-L-alpha-amino acid(in)</text>
        <dbReference type="Rhea" id="RHEA:79371"/>
        <dbReference type="ChEBI" id="CHEBI:84315"/>
    </reaction>
</comment>
<evidence type="ECO:0000256" key="14">
    <source>
        <dbReference type="ARBA" id="ARBA00044898"/>
    </source>
</evidence>
<dbReference type="InterPro" id="IPR036259">
    <property type="entry name" value="MFS_trans_sf"/>
</dbReference>
<dbReference type="AlphaFoldDB" id="A0A077ZUJ8"/>
<feature type="transmembrane region" description="Helical" evidence="26">
    <location>
        <begin position="128"/>
        <end position="147"/>
    </location>
</feature>
<feature type="transmembrane region" description="Helical" evidence="26">
    <location>
        <begin position="168"/>
        <end position="192"/>
    </location>
</feature>
<accession>A0A077ZUJ8</accession>
<feature type="transmembrane region" description="Helical" evidence="26">
    <location>
        <begin position="318"/>
        <end position="339"/>
    </location>
</feature>
<dbReference type="Gene3D" id="1.20.1250.20">
    <property type="entry name" value="MFS general substrate transporter like domains"/>
    <property type="match status" value="2"/>
</dbReference>
<keyword evidence="4 26" id="KW-0812">Transmembrane</keyword>
<comment type="subcellular location">
    <subcellularLocation>
        <location evidence="1">Lysosome membrane</location>
        <topology evidence="1">Multi-pass membrane protein</topology>
    </subcellularLocation>
</comment>
<feature type="transmembrane region" description="Helical" evidence="26">
    <location>
        <begin position="385"/>
        <end position="408"/>
    </location>
</feature>
<keyword evidence="6 26" id="KW-0472">Membrane</keyword>
<comment type="catalytic activity">
    <reaction evidence="14">
        <text>L-aspartyl-L-lysine(out) = L-aspartyl-L-lysine(in)</text>
        <dbReference type="Rhea" id="RHEA:79411"/>
        <dbReference type="ChEBI" id="CHEBI:229953"/>
    </reaction>
</comment>
<evidence type="ECO:0000256" key="3">
    <source>
        <dbReference type="ARBA" id="ARBA00022448"/>
    </source>
</evidence>
<evidence type="ECO:0000313" key="28">
    <source>
        <dbReference type="Proteomes" id="UP000039865"/>
    </source>
</evidence>
<comment type="catalytic activity">
    <reaction evidence="8">
        <text>L-lysyl-L-alanine(out) = L-lysyl-L-alanine(in)</text>
        <dbReference type="Rhea" id="RHEA:79399"/>
        <dbReference type="ChEBI" id="CHEBI:229954"/>
    </reaction>
</comment>
<evidence type="ECO:0000256" key="17">
    <source>
        <dbReference type="ARBA" id="ARBA00044903"/>
    </source>
</evidence>
<feature type="transmembrane region" description="Helical" evidence="26">
    <location>
        <begin position="351"/>
        <end position="373"/>
    </location>
</feature>
<comment type="catalytic activity">
    <reaction evidence="18">
        <text>L-histidyl-L-alpha-amino acid(out) = L-histidyl-L-alpha-amino acid(in)</text>
        <dbReference type="Rhea" id="RHEA:79379"/>
        <dbReference type="ChEBI" id="CHEBI:229964"/>
    </reaction>
</comment>
<evidence type="ECO:0000256" key="11">
    <source>
        <dbReference type="ARBA" id="ARBA00044884"/>
    </source>
</evidence>
<dbReference type="Proteomes" id="UP000039865">
    <property type="component" value="Unassembled WGS sequence"/>
</dbReference>
<comment type="catalytic activity">
    <reaction evidence="12">
        <text>L-lysyl-L-alpha-amino acid(out) = L-lysyl-L-alpha-amino acid(in)</text>
        <dbReference type="Rhea" id="RHEA:79387"/>
        <dbReference type="ChEBI" id="CHEBI:229965"/>
    </reaction>
</comment>
<comment type="catalytic activity">
    <reaction evidence="20">
        <text>L-lysyl-glycine(out) = L-lysyl-glycine(in)</text>
        <dbReference type="Rhea" id="RHEA:79407"/>
        <dbReference type="ChEBI" id="CHEBI:191202"/>
    </reaction>
</comment>
<dbReference type="InterPro" id="IPR052187">
    <property type="entry name" value="MFSD1"/>
</dbReference>
<evidence type="ECO:0000256" key="13">
    <source>
        <dbReference type="ARBA" id="ARBA00044893"/>
    </source>
</evidence>
<evidence type="ECO:0000256" key="22">
    <source>
        <dbReference type="ARBA" id="ARBA00045018"/>
    </source>
</evidence>
<sequence length="479" mass="54038">MIEQQTSQPKMLLYKETRMKYLFLFCTCFCVVGIYFCYDNPGSIETALEDDLNLTQTQYSLLYTVYSYPNMILPVFGGVLIDILGVRPIYFHGWWQEELYLGNLKALNLNRLGSECMSVAQSTTVSKWFSGSLLSFVFGLNIAIGNISSTLNGQIIPRLYYENHYDQLGLAFLIGSIICTLSFLANVVICIFDKADDNRALKIKALEDLKKTQEQLDEDKKEEENKEKCIISWANVKELSYALWLVVFLIFLLYGAYLPFQQNAAKIMQDKFKVPESIATQVYSIPNIIAALSCPFMGMLGDRFNIRVYLNTVSYIELLPILIAGTAYSVFAGTIWSIIPSVAKEKQLGTAYGLGCTFLNIGLSLIPTLGSYLHDQTQNDESHGFFWQSFLWLILSGSALILGVMLQIENKRNYGGRLNNANKQEDNQASDKAQQKLDQDQNVEIIVEQVDENALLLGQSQNLNDAKIIESNDQAQNTC</sequence>